<dbReference type="EMBL" id="KV440975">
    <property type="protein sequence ID" value="OAD76616.1"/>
    <property type="molecule type" value="Genomic_DNA"/>
</dbReference>
<evidence type="ECO:0000256" key="3">
    <source>
        <dbReference type="SAM" id="MobiDB-lite"/>
    </source>
</evidence>
<dbReference type="STRING" id="763407.A0A167NU85"/>
<feature type="region of interest" description="Disordered" evidence="3">
    <location>
        <begin position="492"/>
        <end position="511"/>
    </location>
</feature>
<feature type="transmembrane region" description="Helical" evidence="4">
    <location>
        <begin position="83"/>
        <end position="109"/>
    </location>
</feature>
<dbReference type="OrthoDB" id="512920at2759"/>
<gene>
    <name evidence="6" type="ORF">PHYBLDRAFT_185781</name>
</gene>
<feature type="compositionally biased region" description="Basic residues" evidence="3">
    <location>
        <begin position="40"/>
        <end position="58"/>
    </location>
</feature>
<feature type="domain" description="Starch synthase catalytic" evidence="5">
    <location>
        <begin position="145"/>
        <end position="429"/>
    </location>
</feature>
<reference evidence="7" key="1">
    <citation type="submission" date="2015-06" db="EMBL/GenBank/DDBJ databases">
        <title>Expansion of signal transduction pathways in fungi by whole-genome duplication.</title>
        <authorList>
            <consortium name="DOE Joint Genome Institute"/>
            <person name="Corrochano L.M."/>
            <person name="Kuo A."/>
            <person name="Marcet-Houben M."/>
            <person name="Polaino S."/>
            <person name="Salamov A."/>
            <person name="Villalobos J.M."/>
            <person name="Alvarez M.I."/>
            <person name="Avalos J."/>
            <person name="Benito E.P."/>
            <person name="Benoit I."/>
            <person name="Burger G."/>
            <person name="Camino L.P."/>
            <person name="Canovas D."/>
            <person name="Cerda-Olmedo E."/>
            <person name="Cheng J.-F."/>
            <person name="Dominguez A."/>
            <person name="Elias M."/>
            <person name="Eslava A.P."/>
            <person name="Glaser F."/>
            <person name="Grimwood J."/>
            <person name="Gutierrez G."/>
            <person name="Heitman J."/>
            <person name="Henrissat B."/>
            <person name="Iturriaga E.A."/>
            <person name="Lang B.F."/>
            <person name="Lavin J.L."/>
            <person name="Lee S."/>
            <person name="Li W."/>
            <person name="Lindquist E."/>
            <person name="Lopez-Garcia S."/>
            <person name="Luque E.M."/>
            <person name="Marcos A.T."/>
            <person name="Martin J."/>
            <person name="McCluskey K."/>
            <person name="Medina H.R."/>
            <person name="Miralles-Duran A."/>
            <person name="Miyazaki A."/>
            <person name="Munoz-Torres E."/>
            <person name="Oguiza J.A."/>
            <person name="Ohm R."/>
            <person name="Olmedo M."/>
            <person name="Orejas M."/>
            <person name="Ortiz-Castellanos L."/>
            <person name="Pisabarro A.G."/>
            <person name="Rodriguez-Romero J."/>
            <person name="Ruiz-Herrera J."/>
            <person name="Ruiz-Vazquez R."/>
            <person name="Sanz C."/>
            <person name="Schackwitz W."/>
            <person name="Schmutz J."/>
            <person name="Shahriari M."/>
            <person name="Shelest E."/>
            <person name="Silva-Franco F."/>
            <person name="Soanes D."/>
            <person name="Syed K."/>
            <person name="Tagua V.G."/>
            <person name="Talbot N.J."/>
            <person name="Thon M."/>
            <person name="De vries R.P."/>
            <person name="Wiebenga A."/>
            <person name="Yadav J.S."/>
            <person name="Braun E.L."/>
            <person name="Baker S."/>
            <person name="Garre V."/>
            <person name="Horwitz B."/>
            <person name="Torres-Martinez S."/>
            <person name="Idnurm A."/>
            <person name="Herrera-Estrella A."/>
            <person name="Gabaldon T."/>
            <person name="Grigoriev I.V."/>
        </authorList>
    </citation>
    <scope>NUCLEOTIDE SEQUENCE [LARGE SCALE GENOMIC DNA]</scope>
    <source>
        <strain evidence="7">NRRL 1555(-)</strain>
    </source>
</reference>
<proteinExistence type="predicted"/>
<keyword evidence="1" id="KW-0328">Glycosyltransferase</keyword>
<dbReference type="SUPFAM" id="SSF53756">
    <property type="entry name" value="UDP-Glycosyltransferase/glycogen phosphorylase"/>
    <property type="match status" value="1"/>
</dbReference>
<evidence type="ECO:0000313" key="7">
    <source>
        <dbReference type="Proteomes" id="UP000077315"/>
    </source>
</evidence>
<organism evidence="6 7">
    <name type="scientific">Phycomyces blakesleeanus (strain ATCC 8743b / DSM 1359 / FGSC 10004 / NBRC 33097 / NRRL 1555)</name>
    <dbReference type="NCBI Taxonomy" id="763407"/>
    <lineage>
        <taxon>Eukaryota</taxon>
        <taxon>Fungi</taxon>
        <taxon>Fungi incertae sedis</taxon>
        <taxon>Mucoromycota</taxon>
        <taxon>Mucoromycotina</taxon>
        <taxon>Mucoromycetes</taxon>
        <taxon>Mucorales</taxon>
        <taxon>Phycomycetaceae</taxon>
        <taxon>Phycomyces</taxon>
    </lineage>
</organism>
<dbReference type="AlphaFoldDB" id="A0A167NU85"/>
<name>A0A167NU85_PHYB8</name>
<evidence type="ECO:0000256" key="1">
    <source>
        <dbReference type="ARBA" id="ARBA00022676"/>
    </source>
</evidence>
<dbReference type="InParanoid" id="A0A167NU85"/>
<evidence type="ECO:0000256" key="2">
    <source>
        <dbReference type="ARBA" id="ARBA00022679"/>
    </source>
</evidence>
<dbReference type="RefSeq" id="XP_018294656.1">
    <property type="nucleotide sequence ID" value="XM_018439141.1"/>
</dbReference>
<dbReference type="Pfam" id="PF08323">
    <property type="entry name" value="Glyco_transf_5"/>
    <property type="match status" value="1"/>
</dbReference>
<keyword evidence="4" id="KW-1133">Transmembrane helix</keyword>
<keyword evidence="4" id="KW-0472">Membrane</keyword>
<dbReference type="VEuPathDB" id="FungiDB:PHYBLDRAFT_185781"/>
<dbReference type="GeneID" id="29000047"/>
<protein>
    <submittedName>
        <fullName evidence="6">Glycosyltransferase family 5 protein</fullName>
    </submittedName>
</protein>
<feature type="region of interest" description="Disordered" evidence="3">
    <location>
        <begin position="40"/>
        <end position="61"/>
    </location>
</feature>
<keyword evidence="2 6" id="KW-0808">Transferase</keyword>
<evidence type="ECO:0000313" key="6">
    <source>
        <dbReference type="EMBL" id="OAD76616.1"/>
    </source>
</evidence>
<keyword evidence="4" id="KW-0812">Transmembrane</keyword>
<evidence type="ECO:0000259" key="5">
    <source>
        <dbReference type="Pfam" id="PF08323"/>
    </source>
</evidence>
<dbReference type="Proteomes" id="UP000077315">
    <property type="component" value="Unassembled WGS sequence"/>
</dbReference>
<sequence length="791" mass="89410">MAPPPPNSVDGSFFGNTSCPTYRRGSLTTSLMAVPMHYSHSHSHNNHNHNHNHSKTQTHRQPSASLISRLRQPFFRSDKRWRWWHALAALLVFLGLVELVALMTGWALLQDDIQPGRIAVRQYPAMSYRHLNTSAPINLSSDTVVFHITEEFGLANTGSLGAAVTALAAAQQKSGLAQVSVVMPFYSFLKNKYTLKRSADLIIDIRDKDNRPVPIEFRVWKTEHVFATSPNATSTTSIPLYLIGPGNRPPFSQAFRAKNALHINSPQKGLPREWRDQYFGKAAAAFVAHRTSAMDEVSLFAPMETVARVDVVHLHGATTAYAAKHMRDRRDTNQLGPKPPVFVYTLHEYNRELQHAHSINSVQKFLDDPALFVNARTSNQNKAFLQRARQVIESQSYTHNQRVFLSGLAVASADMVTVASQSMASDMVQGILDVPMKEMMMDSLLLKAQNRRFFGVSHGINFDNVSPFTHPKLIQRGLSFPNHALNLIQQQSVPARQTAPTQRSQWTLGASPNDFVSTSKDRAKRFLVRRKLLSEEDSKRPMVLFTGTFHYSNGAASFEEAAIYFQKYNMRLVLLGQPGDYPFEKLEALQAKYPETVLILATPKEYRQWSVLCRAAADVLFVPGHPGTSLSAIEGMLYGASVLSTGSGSLRDILIDRPVWKEEQNQENEFKRDIRIMRNKETKIPTVASLEHFNAYLFDDKTKTSLEKAIFDLSNDLAKTTESKALREEYCLRMIHSAMALDWERPQGPMEEYMQVYEVALLDRKLPSLTQHVVEEEEFVLNRLMLQDQQL</sequence>
<accession>A0A167NU85</accession>
<dbReference type="GO" id="GO:0016757">
    <property type="term" value="F:glycosyltransferase activity"/>
    <property type="evidence" value="ECO:0007669"/>
    <property type="project" value="UniProtKB-KW"/>
</dbReference>
<keyword evidence="7" id="KW-1185">Reference proteome</keyword>
<dbReference type="InterPro" id="IPR013534">
    <property type="entry name" value="Starch_synth_cat_dom"/>
</dbReference>
<evidence type="ECO:0000256" key="4">
    <source>
        <dbReference type="SAM" id="Phobius"/>
    </source>
</evidence>
<dbReference type="Gene3D" id="3.40.50.2000">
    <property type="entry name" value="Glycogen Phosphorylase B"/>
    <property type="match status" value="2"/>
</dbReference>